<dbReference type="OrthoDB" id="5419426at2"/>
<dbReference type="Proteomes" id="UP000239366">
    <property type="component" value="Unassembled WGS sequence"/>
</dbReference>
<reference evidence="3" key="1">
    <citation type="submission" date="2016-11" db="EMBL/GenBank/DDBJ databases">
        <title>Trade-off between light-utilization and light-protection in marine flavobacteria.</title>
        <authorList>
            <person name="Kumagai Y."/>
            <person name="Yoshizawa S."/>
            <person name="Kogure K."/>
        </authorList>
    </citation>
    <scope>NUCLEOTIDE SEQUENCE [LARGE SCALE GENOMIC DNA]</scope>
    <source>
        <strain evidence="3">SG-18</strain>
    </source>
</reference>
<dbReference type="InterPro" id="IPR052777">
    <property type="entry name" value="Acetyltransferase_Enz"/>
</dbReference>
<dbReference type="PANTHER" id="PTHR43305">
    <property type="entry name" value="FAMILY N-ACETYLTRANSFERASE, PUTATIVE (AFU_ORTHOLOGUE AFUA_2G01380)-RELATED"/>
    <property type="match status" value="1"/>
</dbReference>
<dbReference type="PANTHER" id="PTHR43305:SF1">
    <property type="entry name" value="FAMILY N-ACETYLTRANSFERASE, PUTATIVE (AFU_ORTHOLOGUE AFUA_2G01380)-RELATED"/>
    <property type="match status" value="1"/>
</dbReference>
<dbReference type="AlphaFoldDB" id="A0A2S7T4K4"/>
<dbReference type="EMBL" id="MQVX01000001">
    <property type="protein sequence ID" value="PQJ14859.1"/>
    <property type="molecule type" value="Genomic_DNA"/>
</dbReference>
<dbReference type="PROSITE" id="PS51186">
    <property type="entry name" value="GNAT"/>
    <property type="match status" value="1"/>
</dbReference>
<gene>
    <name evidence="2" type="ORF">BST99_03105</name>
</gene>
<dbReference type="RefSeq" id="WP_105000499.1">
    <property type="nucleotide sequence ID" value="NZ_MQVX01000001.1"/>
</dbReference>
<dbReference type="SUPFAM" id="SSF55729">
    <property type="entry name" value="Acyl-CoA N-acyltransferases (Nat)"/>
    <property type="match status" value="1"/>
</dbReference>
<dbReference type="GO" id="GO:0016747">
    <property type="term" value="F:acyltransferase activity, transferring groups other than amino-acyl groups"/>
    <property type="evidence" value="ECO:0007669"/>
    <property type="project" value="InterPro"/>
</dbReference>
<accession>A0A2S7T4K4</accession>
<dbReference type="InterPro" id="IPR016181">
    <property type="entry name" value="Acyl_CoA_acyltransferase"/>
</dbReference>
<organism evidence="2 3">
    <name type="scientific">Aureicoccus marinus</name>
    <dbReference type="NCBI Taxonomy" id="754435"/>
    <lineage>
        <taxon>Bacteria</taxon>
        <taxon>Pseudomonadati</taxon>
        <taxon>Bacteroidota</taxon>
        <taxon>Flavobacteriia</taxon>
        <taxon>Flavobacteriales</taxon>
        <taxon>Flavobacteriaceae</taxon>
        <taxon>Aureicoccus</taxon>
    </lineage>
</organism>
<dbReference type="Pfam" id="PF00583">
    <property type="entry name" value="Acetyltransf_1"/>
    <property type="match status" value="1"/>
</dbReference>
<keyword evidence="3" id="KW-1185">Reference proteome</keyword>
<evidence type="ECO:0000259" key="1">
    <source>
        <dbReference type="PROSITE" id="PS51186"/>
    </source>
</evidence>
<dbReference type="InterPro" id="IPR000182">
    <property type="entry name" value="GNAT_dom"/>
</dbReference>
<dbReference type="Gene3D" id="3.40.630.30">
    <property type="match status" value="1"/>
</dbReference>
<feature type="domain" description="N-acetyltransferase" evidence="1">
    <location>
        <begin position="7"/>
        <end position="165"/>
    </location>
</feature>
<proteinExistence type="predicted"/>
<name>A0A2S7T4K4_9FLAO</name>
<keyword evidence="2" id="KW-0808">Transferase</keyword>
<comment type="caution">
    <text evidence="2">The sequence shown here is derived from an EMBL/GenBank/DDBJ whole genome shotgun (WGS) entry which is preliminary data.</text>
</comment>
<evidence type="ECO:0000313" key="3">
    <source>
        <dbReference type="Proteomes" id="UP000239366"/>
    </source>
</evidence>
<protein>
    <submittedName>
        <fullName evidence="2">GNAT family N-acetyltransferase</fullName>
    </submittedName>
</protein>
<evidence type="ECO:0000313" key="2">
    <source>
        <dbReference type="EMBL" id="PQJ14859.1"/>
    </source>
</evidence>
<dbReference type="CDD" id="cd04301">
    <property type="entry name" value="NAT_SF"/>
    <property type="match status" value="1"/>
</dbReference>
<sequence length="165" mass="18310">MPDNSAPVLRSIQAKDNQKMATLIRSVLEELNVPKVGTAYEDKALDDLTEAYREEKGDYFVVESQGELVGGAGIGSLPNAKAEVCELQKMYFSPAARGKGWGDLMMNKCLEAAKDLGYKQVYIETMPYMKAAQKLYVRHGFEYIDAPLGNTGHYSCPVYLLKTLD</sequence>